<accession>A0A3N0VH00</accession>
<dbReference type="EMBL" id="RJVO01000002">
    <property type="protein sequence ID" value="ROH91985.1"/>
    <property type="molecule type" value="Genomic_DNA"/>
</dbReference>
<dbReference type="Proteomes" id="UP000282106">
    <property type="component" value="Unassembled WGS sequence"/>
</dbReference>
<dbReference type="SUPFAM" id="SSF53098">
    <property type="entry name" value="Ribonuclease H-like"/>
    <property type="match status" value="1"/>
</dbReference>
<organism evidence="2 3">
    <name type="scientific">Stagnimonas aquatica</name>
    <dbReference type="NCBI Taxonomy" id="2689987"/>
    <lineage>
        <taxon>Bacteria</taxon>
        <taxon>Pseudomonadati</taxon>
        <taxon>Pseudomonadota</taxon>
        <taxon>Gammaproteobacteria</taxon>
        <taxon>Nevskiales</taxon>
        <taxon>Nevskiaceae</taxon>
        <taxon>Stagnimonas</taxon>
    </lineage>
</organism>
<feature type="domain" description="Integrase catalytic" evidence="1">
    <location>
        <begin position="110"/>
        <end position="289"/>
    </location>
</feature>
<keyword evidence="3" id="KW-1185">Reference proteome</keyword>
<dbReference type="InParanoid" id="A0A3N0VH00"/>
<dbReference type="FunCoup" id="A0A3N0VH00">
    <property type="interactions" value="28"/>
</dbReference>
<comment type="caution">
    <text evidence="2">The sequence shown here is derived from an EMBL/GenBank/DDBJ whole genome shotgun (WGS) entry which is preliminary data.</text>
</comment>
<dbReference type="Gene3D" id="3.30.420.10">
    <property type="entry name" value="Ribonuclease H-like superfamily/Ribonuclease H"/>
    <property type="match status" value="1"/>
</dbReference>
<protein>
    <submittedName>
        <fullName evidence="2">IS481 family transposase</fullName>
    </submittedName>
</protein>
<dbReference type="InterPro" id="IPR001584">
    <property type="entry name" value="Integrase_cat-core"/>
</dbReference>
<evidence type="ECO:0000259" key="1">
    <source>
        <dbReference type="PROSITE" id="PS50994"/>
    </source>
</evidence>
<dbReference type="InterPro" id="IPR009057">
    <property type="entry name" value="Homeodomain-like_sf"/>
</dbReference>
<sequence>MVERIAVIGLAAAAIEAGISQRTAAKWKSRFVTEGDAGLRDRSSRPHAVRAALNGEQLAEALRLRRARWTIRAIASSLAAPYPTVRRFLAGRSLSRLPPIEAPPPVVRYEHTTPGSMIHLDTKKLGRLEKTGHRITGNKRDHVCCVGWEVLHLAIDDHSRLAYTEVLIDEKKATTTDFLERALAWFTEHGVSTARVMTDNGVSYRSKPFGAALAVRGIRHVFTKPYTPRTNGKAERFVQTALREWAYAHAYNHSSERTDQLARWNHFYNHHRQHSAIGFCPPISRIPMNNVSNLNT</sequence>
<dbReference type="PANTHER" id="PTHR35004">
    <property type="entry name" value="TRANSPOSASE RV3428C-RELATED"/>
    <property type="match status" value="1"/>
</dbReference>
<dbReference type="SUPFAM" id="SSF46689">
    <property type="entry name" value="Homeodomain-like"/>
    <property type="match status" value="1"/>
</dbReference>
<dbReference type="RefSeq" id="WP_123211029.1">
    <property type="nucleotide sequence ID" value="NZ_RJVO01000002.1"/>
</dbReference>
<dbReference type="GO" id="GO:0003676">
    <property type="term" value="F:nucleic acid binding"/>
    <property type="evidence" value="ECO:0007669"/>
    <property type="project" value="InterPro"/>
</dbReference>
<dbReference type="NCBIfam" id="NF033577">
    <property type="entry name" value="transpos_IS481"/>
    <property type="match status" value="1"/>
</dbReference>
<dbReference type="InterPro" id="IPR036397">
    <property type="entry name" value="RNaseH_sf"/>
</dbReference>
<dbReference type="Pfam" id="PF13565">
    <property type="entry name" value="HTH_32"/>
    <property type="match status" value="1"/>
</dbReference>
<dbReference type="InterPro" id="IPR047656">
    <property type="entry name" value="IS481-like_transpos"/>
</dbReference>
<dbReference type="PROSITE" id="PS50994">
    <property type="entry name" value="INTEGRASE"/>
    <property type="match status" value="1"/>
</dbReference>
<dbReference type="PANTHER" id="PTHR35004:SF6">
    <property type="entry name" value="TRANSPOSASE"/>
    <property type="match status" value="1"/>
</dbReference>
<evidence type="ECO:0000313" key="2">
    <source>
        <dbReference type="EMBL" id="ROH91985.1"/>
    </source>
</evidence>
<dbReference type="GO" id="GO:0015074">
    <property type="term" value="P:DNA integration"/>
    <property type="evidence" value="ECO:0007669"/>
    <property type="project" value="InterPro"/>
</dbReference>
<dbReference type="Pfam" id="PF13683">
    <property type="entry name" value="rve_3"/>
    <property type="match status" value="1"/>
</dbReference>
<dbReference type="AlphaFoldDB" id="A0A3N0VH00"/>
<reference evidence="2 3" key="1">
    <citation type="submission" date="2018-10" db="EMBL/GenBank/DDBJ databases">
        <authorList>
            <person name="Chen W.-M."/>
        </authorList>
    </citation>
    <scope>NUCLEOTIDE SEQUENCE [LARGE SCALE GENOMIC DNA]</scope>
    <source>
        <strain evidence="2 3">THS-13</strain>
    </source>
</reference>
<gene>
    <name evidence="2" type="ORF">ED208_06340</name>
</gene>
<proteinExistence type="predicted"/>
<evidence type="ECO:0000313" key="3">
    <source>
        <dbReference type="Proteomes" id="UP000282106"/>
    </source>
</evidence>
<name>A0A3N0VH00_9GAMM</name>
<dbReference type="InterPro" id="IPR012337">
    <property type="entry name" value="RNaseH-like_sf"/>
</dbReference>